<evidence type="ECO:0000313" key="7">
    <source>
        <dbReference type="Proteomes" id="UP001501523"/>
    </source>
</evidence>
<dbReference type="Pfam" id="PF01339">
    <property type="entry name" value="CheB_methylest"/>
    <property type="match status" value="1"/>
</dbReference>
<protein>
    <recommendedName>
        <fullName evidence="2">protein-glutamate methylesterase</fullName>
        <ecNumber evidence="2">3.1.1.61</ecNumber>
    </recommendedName>
</protein>
<dbReference type="EC" id="3.1.1.61" evidence="2"/>
<dbReference type="Proteomes" id="UP001501523">
    <property type="component" value="Unassembled WGS sequence"/>
</dbReference>
<evidence type="ECO:0000259" key="5">
    <source>
        <dbReference type="PROSITE" id="PS50122"/>
    </source>
</evidence>
<gene>
    <name evidence="6" type="ORF">GCM10009105_18850</name>
</gene>
<dbReference type="CDD" id="cd16432">
    <property type="entry name" value="CheB_Rec"/>
    <property type="match status" value="1"/>
</dbReference>
<keyword evidence="7" id="KW-1185">Reference proteome</keyword>
<dbReference type="InterPro" id="IPR000673">
    <property type="entry name" value="Sig_transdc_resp-reg_Me-estase"/>
</dbReference>
<feature type="active site" evidence="4">
    <location>
        <position position="464"/>
    </location>
</feature>
<comment type="catalytic activity">
    <reaction evidence="3">
        <text>[protein]-L-glutamate 5-O-methyl ester + H2O = L-glutamyl-[protein] + methanol + H(+)</text>
        <dbReference type="Rhea" id="RHEA:23236"/>
        <dbReference type="Rhea" id="RHEA-COMP:10208"/>
        <dbReference type="Rhea" id="RHEA-COMP:10311"/>
        <dbReference type="ChEBI" id="CHEBI:15377"/>
        <dbReference type="ChEBI" id="CHEBI:15378"/>
        <dbReference type="ChEBI" id="CHEBI:17790"/>
        <dbReference type="ChEBI" id="CHEBI:29973"/>
        <dbReference type="ChEBI" id="CHEBI:82795"/>
        <dbReference type="EC" id="3.1.1.61"/>
    </reaction>
</comment>
<evidence type="ECO:0000256" key="2">
    <source>
        <dbReference type="ARBA" id="ARBA00039140"/>
    </source>
</evidence>
<sequence>MADEKPGVAVALLSGTQELGGQLRETLAALGAPIVYEAPAHAFDRAALERSQANVVLVNLDAQNDPDLDEVYNLLDDARYRVVFNDGDVSGGLSGWDHARWIRHLAAKILGDKDIDPPRPEGAEAVPPPARVVAVDEPVVPHEPEPYVGVESVVARTPADHAMAGDVAAHVTAGDSGASVAVIEAAHATVEDPFDFDALIEIPDVVPPPLADLGGMHAPADHTITMVSDVMAIDAVHTAGFDDFLVGPDAADAVDVDALERALGSDAFSHGEGDASTLDFESVAMPVKAPAFEVPDESALDFDFDLDHLGADAAPAATAAATEELVPASIVAPSEWTLEDILDDAVPPLVPAGPAKPADFGIEKLRAEEFLAPVADAASAHPVVPDSALSGLSLELIPLEDAVAPTSVETVATSRETWLDPDAAPIKVRRIWVLGASIGGPEAVREFLARLPRDFPALFLLAQHLGSEFVDMMTRQLTQATALTVRTPTHGERVGHGEIVVVPNAQRLRVDAQGVVVLENVSDETAYQPSIDRVLRDVADRFGSSAGAIVFSGMGDDAVEGCRYLAAKGGLVYAQQPDTCVVSTMVDAVCDTGVVSFLGSPQELAEKLLAKPA</sequence>
<evidence type="ECO:0000256" key="4">
    <source>
        <dbReference type="PROSITE-ProRule" id="PRU00050"/>
    </source>
</evidence>
<dbReference type="Gene3D" id="3.40.50.180">
    <property type="entry name" value="Methylesterase CheB, C-terminal domain"/>
    <property type="match status" value="1"/>
</dbReference>
<accession>A0ABP3TQY1</accession>
<keyword evidence="4" id="KW-0145">Chemotaxis</keyword>
<dbReference type="EMBL" id="BAAAEU010000007">
    <property type="protein sequence ID" value="GAA0714363.1"/>
    <property type="molecule type" value="Genomic_DNA"/>
</dbReference>
<dbReference type="PANTHER" id="PTHR42872:SF6">
    <property type="entry name" value="PROTEIN-GLUTAMATE METHYLESTERASE_PROTEIN-GLUTAMINE GLUTAMINASE"/>
    <property type="match status" value="1"/>
</dbReference>
<dbReference type="SUPFAM" id="SSF52738">
    <property type="entry name" value="Methylesterase CheB, C-terminal domain"/>
    <property type="match status" value="1"/>
</dbReference>
<feature type="active site" evidence="4">
    <location>
        <position position="557"/>
    </location>
</feature>
<feature type="domain" description="CheB-type methylesterase" evidence="5">
    <location>
        <begin position="425"/>
        <end position="613"/>
    </location>
</feature>
<comment type="caution">
    <text evidence="6">The sequence shown here is derived from an EMBL/GenBank/DDBJ whole genome shotgun (WGS) entry which is preliminary data.</text>
</comment>
<dbReference type="PROSITE" id="PS50122">
    <property type="entry name" value="CHEB"/>
    <property type="match status" value="1"/>
</dbReference>
<evidence type="ECO:0000313" key="6">
    <source>
        <dbReference type="EMBL" id="GAA0714363.1"/>
    </source>
</evidence>
<organism evidence="6 7">
    <name type="scientific">Dokdonella soli</name>
    <dbReference type="NCBI Taxonomy" id="529810"/>
    <lineage>
        <taxon>Bacteria</taxon>
        <taxon>Pseudomonadati</taxon>
        <taxon>Pseudomonadota</taxon>
        <taxon>Gammaproteobacteria</taxon>
        <taxon>Lysobacterales</taxon>
        <taxon>Rhodanobacteraceae</taxon>
        <taxon>Dokdonella</taxon>
    </lineage>
</organism>
<dbReference type="RefSeq" id="WP_343790021.1">
    <property type="nucleotide sequence ID" value="NZ_BAAAEU010000007.1"/>
</dbReference>
<dbReference type="InterPro" id="IPR035909">
    <property type="entry name" value="CheB_C"/>
</dbReference>
<keyword evidence="1 4" id="KW-0378">Hydrolase</keyword>
<evidence type="ECO:0000256" key="3">
    <source>
        <dbReference type="ARBA" id="ARBA00048267"/>
    </source>
</evidence>
<evidence type="ECO:0000256" key="1">
    <source>
        <dbReference type="ARBA" id="ARBA00022801"/>
    </source>
</evidence>
<reference evidence="7" key="1">
    <citation type="journal article" date="2019" name="Int. J. Syst. Evol. Microbiol.">
        <title>The Global Catalogue of Microorganisms (GCM) 10K type strain sequencing project: providing services to taxonomists for standard genome sequencing and annotation.</title>
        <authorList>
            <consortium name="The Broad Institute Genomics Platform"/>
            <consortium name="The Broad Institute Genome Sequencing Center for Infectious Disease"/>
            <person name="Wu L."/>
            <person name="Ma J."/>
        </authorList>
    </citation>
    <scope>NUCLEOTIDE SEQUENCE [LARGE SCALE GENOMIC DNA]</scope>
    <source>
        <strain evidence="7">JCM 15421</strain>
    </source>
</reference>
<feature type="active site" evidence="4">
    <location>
        <position position="437"/>
    </location>
</feature>
<proteinExistence type="predicted"/>
<dbReference type="PANTHER" id="PTHR42872">
    <property type="entry name" value="PROTEIN-GLUTAMATE METHYLESTERASE/PROTEIN-GLUTAMINE GLUTAMINASE"/>
    <property type="match status" value="1"/>
</dbReference>
<name>A0ABP3TQY1_9GAMM</name>